<protein>
    <recommendedName>
        <fullName evidence="4">Eukaryotic translation initiation factor 5B</fullName>
        <ecNumber evidence="3">3.6.5.3</ecNumber>
    </recommendedName>
    <alternativeName>
        <fullName evidence="12">Translation initiation factor IF-2</fullName>
    </alternativeName>
</protein>
<dbReference type="InterPro" id="IPR027417">
    <property type="entry name" value="P-loop_NTPase"/>
</dbReference>
<evidence type="ECO:0000256" key="3">
    <source>
        <dbReference type="ARBA" id="ARBA00011986"/>
    </source>
</evidence>
<evidence type="ECO:0000256" key="10">
    <source>
        <dbReference type="ARBA" id="ARBA00022917"/>
    </source>
</evidence>
<keyword evidence="10" id="KW-0648">Protein biosynthesis</keyword>
<dbReference type="NCBIfam" id="TIGR00231">
    <property type="entry name" value="small_GTP"/>
    <property type="match status" value="1"/>
</dbReference>
<feature type="compositionally biased region" description="Acidic residues" evidence="14">
    <location>
        <begin position="429"/>
        <end position="443"/>
    </location>
</feature>
<evidence type="ECO:0000256" key="1">
    <source>
        <dbReference type="ARBA" id="ARBA00004496"/>
    </source>
</evidence>
<dbReference type="GO" id="GO:0005739">
    <property type="term" value="C:mitochondrion"/>
    <property type="evidence" value="ECO:0007669"/>
    <property type="project" value="TreeGrafter"/>
</dbReference>
<dbReference type="GO" id="GO:0005525">
    <property type="term" value="F:GTP binding"/>
    <property type="evidence" value="ECO:0007669"/>
    <property type="project" value="UniProtKB-KW"/>
</dbReference>
<dbReference type="SUPFAM" id="SSF50447">
    <property type="entry name" value="Translation proteins"/>
    <property type="match status" value="1"/>
</dbReference>
<dbReference type="Gene3D" id="2.40.30.10">
    <property type="entry name" value="Translation factors"/>
    <property type="match status" value="2"/>
</dbReference>
<keyword evidence="11" id="KW-0342">GTP-binding</keyword>
<accession>A0A507B8M9</accession>
<keyword evidence="17" id="KW-1185">Reference proteome</keyword>
<feature type="compositionally biased region" description="Basic and acidic residues" evidence="14">
    <location>
        <begin position="133"/>
        <end position="154"/>
    </location>
</feature>
<dbReference type="InterPro" id="IPR000795">
    <property type="entry name" value="T_Tr_GTP-bd_dom"/>
</dbReference>
<dbReference type="FunFam" id="3.40.50.300:FF:000112">
    <property type="entry name" value="Eukaryotic translation initiation factor 5B"/>
    <property type="match status" value="1"/>
</dbReference>
<feature type="compositionally biased region" description="Low complexity" evidence="14">
    <location>
        <begin position="159"/>
        <end position="170"/>
    </location>
</feature>
<dbReference type="FunFam" id="2.40.30.10:FF:000013">
    <property type="entry name" value="eukaryotic translation initiation factor 5B"/>
    <property type="match status" value="1"/>
</dbReference>
<feature type="compositionally biased region" description="Basic residues" evidence="14">
    <location>
        <begin position="52"/>
        <end position="61"/>
    </location>
</feature>
<comment type="caution">
    <text evidence="16">The sequence shown here is derived from an EMBL/GenBank/DDBJ whole genome shotgun (WGS) entry which is preliminary data.</text>
</comment>
<dbReference type="InterPro" id="IPR005225">
    <property type="entry name" value="Small_GTP-bd"/>
</dbReference>
<evidence type="ECO:0000256" key="13">
    <source>
        <dbReference type="ARBA" id="ARBA00048107"/>
    </source>
</evidence>
<dbReference type="Gene3D" id="3.40.50.300">
    <property type="entry name" value="P-loop containing nucleotide triphosphate hydrolases"/>
    <property type="match status" value="1"/>
</dbReference>
<dbReference type="FunFam" id="2.40.30.10:FF:000026">
    <property type="entry name" value="Eukaryotic translation initiation factor 5B"/>
    <property type="match status" value="1"/>
</dbReference>
<dbReference type="FunCoup" id="A0A507B8M9">
    <property type="interactions" value="452"/>
</dbReference>
<dbReference type="NCBIfam" id="NF003078">
    <property type="entry name" value="PRK04004.1"/>
    <property type="match status" value="1"/>
</dbReference>
<comment type="similarity">
    <text evidence="2">Belongs to the TRAFAC class translation factor GTPase superfamily. Classic translation factor GTPase family. IF-2 subfamily.</text>
</comment>
<keyword evidence="8" id="KW-0547">Nucleotide-binding</keyword>
<proteinExistence type="inferred from homology"/>
<dbReference type="InterPro" id="IPR015760">
    <property type="entry name" value="TIF_IF2"/>
</dbReference>
<dbReference type="InterPro" id="IPR023115">
    <property type="entry name" value="TIF_IF2_dom3"/>
</dbReference>
<dbReference type="PRINTS" id="PR00315">
    <property type="entry name" value="ELONGATNFCT"/>
</dbReference>
<evidence type="ECO:0000256" key="7">
    <source>
        <dbReference type="ARBA" id="ARBA00022723"/>
    </source>
</evidence>
<dbReference type="OrthoDB" id="4928at2759"/>
<keyword evidence="5" id="KW-0963">Cytoplasm</keyword>
<dbReference type="InterPro" id="IPR029459">
    <property type="entry name" value="EFTU-type"/>
</dbReference>
<keyword evidence="9" id="KW-0378">Hydrolase</keyword>
<comment type="subcellular location">
    <subcellularLocation>
        <location evidence="1">Cytoplasm</location>
    </subcellularLocation>
</comment>
<feature type="compositionally biased region" description="Basic and acidic residues" evidence="14">
    <location>
        <begin position="450"/>
        <end position="465"/>
    </location>
</feature>
<feature type="compositionally biased region" description="Acidic residues" evidence="14">
    <location>
        <begin position="372"/>
        <end position="400"/>
    </location>
</feature>
<dbReference type="PROSITE" id="PS51722">
    <property type="entry name" value="G_TR_2"/>
    <property type="match status" value="1"/>
</dbReference>
<reference evidence="16 17" key="1">
    <citation type="submission" date="2019-06" db="EMBL/GenBank/DDBJ databases">
        <title>Draft genome sequence of the filamentous fungus Phialemoniopsis curvata isolated from diesel fuel.</title>
        <authorList>
            <person name="Varaljay V.A."/>
            <person name="Lyon W.J."/>
            <person name="Crouch A.L."/>
            <person name="Drake C.E."/>
            <person name="Hollomon J.M."/>
            <person name="Nadeau L.J."/>
            <person name="Nunn H.S."/>
            <person name="Stevenson B.S."/>
            <person name="Bojanowski C.L."/>
            <person name="Crookes-Goodson W.J."/>
        </authorList>
    </citation>
    <scope>NUCLEOTIDE SEQUENCE [LARGE SCALE GENOMIC DNA]</scope>
    <source>
        <strain evidence="16 17">D216</strain>
    </source>
</reference>
<dbReference type="PANTHER" id="PTHR43381">
    <property type="entry name" value="TRANSLATION INITIATION FACTOR IF-2-RELATED"/>
    <property type="match status" value="1"/>
</dbReference>
<dbReference type="InParanoid" id="A0A507B8M9"/>
<dbReference type="GeneID" id="41972241"/>
<feature type="region of interest" description="Disordered" evidence="14">
    <location>
        <begin position="295"/>
        <end position="471"/>
    </location>
</feature>
<dbReference type="GO" id="GO:0003924">
    <property type="term" value="F:GTPase activity"/>
    <property type="evidence" value="ECO:0007669"/>
    <property type="project" value="InterPro"/>
</dbReference>
<dbReference type="InterPro" id="IPR036925">
    <property type="entry name" value="TIF_IF2_dom3_sf"/>
</dbReference>
<evidence type="ECO:0000256" key="6">
    <source>
        <dbReference type="ARBA" id="ARBA00022540"/>
    </source>
</evidence>
<name>A0A507B8M9_9PEZI</name>
<dbReference type="RefSeq" id="XP_030996675.1">
    <property type="nucleotide sequence ID" value="XM_031139244.1"/>
</dbReference>
<dbReference type="CDD" id="cd01887">
    <property type="entry name" value="IF2_eIF5B"/>
    <property type="match status" value="1"/>
</dbReference>
<dbReference type="FunFam" id="3.40.50.10050:FF:000002">
    <property type="entry name" value="Eukaryotic translation initiation factor 5B"/>
    <property type="match status" value="1"/>
</dbReference>
<dbReference type="Pfam" id="PF11987">
    <property type="entry name" value="IF-2"/>
    <property type="match status" value="1"/>
</dbReference>
<keyword evidence="7" id="KW-0479">Metal-binding</keyword>
<evidence type="ECO:0000256" key="5">
    <source>
        <dbReference type="ARBA" id="ARBA00022490"/>
    </source>
</evidence>
<evidence type="ECO:0000256" key="4">
    <source>
        <dbReference type="ARBA" id="ARBA00013824"/>
    </source>
</evidence>
<evidence type="ECO:0000313" key="17">
    <source>
        <dbReference type="Proteomes" id="UP000319257"/>
    </source>
</evidence>
<dbReference type="GO" id="GO:0046872">
    <property type="term" value="F:metal ion binding"/>
    <property type="evidence" value="ECO:0007669"/>
    <property type="project" value="UniProtKB-KW"/>
</dbReference>
<feature type="compositionally biased region" description="Basic and acidic residues" evidence="14">
    <location>
        <begin position="302"/>
        <end position="371"/>
    </location>
</feature>
<evidence type="ECO:0000313" key="16">
    <source>
        <dbReference type="EMBL" id="TPX14964.1"/>
    </source>
</evidence>
<feature type="compositionally biased region" description="Basic and acidic residues" evidence="14">
    <location>
        <begin position="209"/>
        <end position="229"/>
    </location>
</feature>
<feature type="domain" description="Tr-type G" evidence="15">
    <location>
        <begin position="477"/>
        <end position="695"/>
    </location>
</feature>
<feature type="region of interest" description="Disordered" evidence="14">
    <location>
        <begin position="1"/>
        <end position="229"/>
    </location>
</feature>
<dbReference type="SUPFAM" id="SSF52540">
    <property type="entry name" value="P-loop containing nucleoside triphosphate hydrolases"/>
    <property type="match status" value="1"/>
</dbReference>
<dbReference type="SUPFAM" id="SSF52156">
    <property type="entry name" value="Initiation factor IF2/eIF5b, domain 3"/>
    <property type="match status" value="1"/>
</dbReference>
<dbReference type="EC" id="3.6.5.3" evidence="3"/>
<dbReference type="STRING" id="1093900.A0A507B8M9"/>
<gene>
    <name evidence="16" type="ORF">E0L32_004794</name>
</gene>
<dbReference type="AlphaFoldDB" id="A0A507B8M9"/>
<evidence type="ECO:0000259" key="15">
    <source>
        <dbReference type="PROSITE" id="PS51722"/>
    </source>
</evidence>
<comment type="catalytic activity">
    <reaction evidence="13">
        <text>GTP + H2O = GDP + phosphate + H(+)</text>
        <dbReference type="Rhea" id="RHEA:19669"/>
        <dbReference type="ChEBI" id="CHEBI:15377"/>
        <dbReference type="ChEBI" id="CHEBI:15378"/>
        <dbReference type="ChEBI" id="CHEBI:37565"/>
        <dbReference type="ChEBI" id="CHEBI:43474"/>
        <dbReference type="ChEBI" id="CHEBI:58189"/>
        <dbReference type="EC" id="3.6.5.3"/>
    </reaction>
</comment>
<evidence type="ECO:0000256" key="14">
    <source>
        <dbReference type="SAM" id="MobiDB-lite"/>
    </source>
</evidence>
<dbReference type="EMBL" id="SKBQ01000024">
    <property type="protein sequence ID" value="TPX14964.1"/>
    <property type="molecule type" value="Genomic_DNA"/>
</dbReference>
<dbReference type="GO" id="GO:0003743">
    <property type="term" value="F:translation initiation factor activity"/>
    <property type="evidence" value="ECO:0007669"/>
    <property type="project" value="UniProtKB-KW"/>
</dbReference>
<feature type="region of interest" description="Disordered" evidence="14">
    <location>
        <begin position="245"/>
        <end position="281"/>
    </location>
</feature>
<dbReference type="Gene3D" id="3.40.50.10050">
    <property type="entry name" value="Translation initiation factor IF- 2, domain 3"/>
    <property type="match status" value="1"/>
</dbReference>
<feature type="compositionally biased region" description="Low complexity" evidence="14">
    <location>
        <begin position="24"/>
        <end position="36"/>
    </location>
</feature>
<keyword evidence="6" id="KW-0396">Initiation factor</keyword>
<dbReference type="InterPro" id="IPR009000">
    <property type="entry name" value="Transl_B-barrel_sf"/>
</dbReference>
<feature type="compositionally biased region" description="Low complexity" evidence="14">
    <location>
        <begin position="181"/>
        <end position="193"/>
    </location>
</feature>
<evidence type="ECO:0000256" key="12">
    <source>
        <dbReference type="ARBA" id="ARBA00032478"/>
    </source>
</evidence>
<sequence length="1072" mass="117099">MAPKKKGNKKGNDDWEAELGESIAPPAADGADAAAGEQEDEAPTGGLMGLMRKNKEKRKKKGLSEDFVDGENPPGVDAPPAEDLTSKAPAEATMDDEFALPEKKGKGGKGGKQQQAAKAADDDEEGEGGRMLTKAEKEKLKKEREKQRKKEQAAKKKATGPVKPEPVKAAAPEKKVEEAPEPAAAPAAAAAAGGKKKKLPPHLAAIQKQQEELRRRMEEESRLKEEEKAKLEELERMEAEEARKREEAKAAKKQKEKEKIEQLKKEGKFMTKAQKAEKARNEQKLQQMIAAGVKIGALEGEGEQKKKVTYDNKKRSGGRKAKELEEEKALAEAAERARQQAEAAAKEAEEKERAAREQAEKEAAAKAKAAGDEDEVDEDWEAAAASDDDVKDSWDADSDEEAAKKEGAKDAAANGKSLPSRPKASAGDSESESEEESSDDEEATAAKAAEAQRKKEAAERREKAHQAALAARSKDNLRSPICCILGHVDTGKTKLLDKIRQTDVQGGEAGGITQQIGATYFPVDAIKQKTAVVNRDGSFEFKVPGLLVIDTPGHESFSNLRSRGSSLCNIAILVVDIMHGLEPQTLESMRMLRDRKTPFIVALNKIDRLYGWKKVDNNGFQESLALQSKGVQNEFRNRLEQTKLAFAEQGFNSELFYENKSMARNVSLVPTSAHTGEGIPDMLKLIIQLTQERMVGSLMYLSEVQATILEVKAIEGFGMTIDVILSNGILREGDRIVLCGTEGAITTNIRALLTPAPLRELRLKSAYVHNKEVKAALGVKISAPGLEGAIAGSRLLVVGPDDDESDLEDEVESDLATLFSRVERSGRGVSVQASTLGSLEALLDFLKDCKIPVANVGIGPVYKRDVMQCGIMLEKSPDHAVMLCFDVKVDKEAQAYAEEQGIKIFTADIIYHLFDAFTKHMDELLEKKKEESKMLAVFPCVLNTVAVFNKTGPIVIGVDVVEGQLKINTPIAAIKTNPVTGVKEVISLGRVTSIERDHKQIPVCKKGQPSVAVKIEMGGHQPTYGRQLEESDALYSLISRASINCLKEFYRKEVSNDEWQLIIKLKPLFDIH</sequence>
<dbReference type="PANTHER" id="PTHR43381:SF4">
    <property type="entry name" value="EUKARYOTIC TRANSLATION INITIATION FACTOR 5B"/>
    <property type="match status" value="1"/>
</dbReference>
<dbReference type="Pfam" id="PF14578">
    <property type="entry name" value="GTP_EFTU_D4"/>
    <property type="match status" value="1"/>
</dbReference>
<evidence type="ECO:0000256" key="8">
    <source>
        <dbReference type="ARBA" id="ARBA00022741"/>
    </source>
</evidence>
<evidence type="ECO:0000256" key="9">
    <source>
        <dbReference type="ARBA" id="ARBA00022801"/>
    </source>
</evidence>
<organism evidence="16 17">
    <name type="scientific">Thyridium curvatum</name>
    <dbReference type="NCBI Taxonomy" id="1093900"/>
    <lineage>
        <taxon>Eukaryota</taxon>
        <taxon>Fungi</taxon>
        <taxon>Dikarya</taxon>
        <taxon>Ascomycota</taxon>
        <taxon>Pezizomycotina</taxon>
        <taxon>Sordariomycetes</taxon>
        <taxon>Sordariomycetidae</taxon>
        <taxon>Thyridiales</taxon>
        <taxon>Thyridiaceae</taxon>
        <taxon>Thyridium</taxon>
    </lineage>
</organism>
<dbReference type="Proteomes" id="UP000319257">
    <property type="component" value="Unassembled WGS sequence"/>
</dbReference>
<dbReference type="CDD" id="cd03703">
    <property type="entry name" value="aeIF5B_II"/>
    <property type="match status" value="1"/>
</dbReference>
<evidence type="ECO:0000256" key="11">
    <source>
        <dbReference type="ARBA" id="ARBA00023134"/>
    </source>
</evidence>
<evidence type="ECO:0000256" key="2">
    <source>
        <dbReference type="ARBA" id="ARBA00007733"/>
    </source>
</evidence>
<dbReference type="Pfam" id="PF00009">
    <property type="entry name" value="GTP_EFTU"/>
    <property type="match status" value="1"/>
</dbReference>